<name>A0AA39ITR2_9AGAR</name>
<dbReference type="Proteomes" id="UP001175226">
    <property type="component" value="Unassembled WGS sequence"/>
</dbReference>
<accession>A0AA39ITR2</accession>
<evidence type="ECO:0000256" key="1">
    <source>
        <dbReference type="SAM" id="MobiDB-lite"/>
    </source>
</evidence>
<keyword evidence="4" id="KW-1185">Reference proteome</keyword>
<comment type="caution">
    <text evidence="3">The sequence shown here is derived from an EMBL/GenBank/DDBJ whole genome shotgun (WGS) entry which is preliminary data.</text>
</comment>
<dbReference type="AlphaFoldDB" id="A0AA39ITR2"/>
<evidence type="ECO:0000313" key="4">
    <source>
        <dbReference type="Proteomes" id="UP001175226"/>
    </source>
</evidence>
<organism evidence="3 4">
    <name type="scientific">Armillaria borealis</name>
    <dbReference type="NCBI Taxonomy" id="47425"/>
    <lineage>
        <taxon>Eukaryota</taxon>
        <taxon>Fungi</taxon>
        <taxon>Dikarya</taxon>
        <taxon>Basidiomycota</taxon>
        <taxon>Agaricomycotina</taxon>
        <taxon>Agaricomycetes</taxon>
        <taxon>Agaricomycetidae</taxon>
        <taxon>Agaricales</taxon>
        <taxon>Marasmiineae</taxon>
        <taxon>Physalacriaceae</taxon>
        <taxon>Armillaria</taxon>
    </lineage>
</organism>
<proteinExistence type="predicted"/>
<keyword evidence="2" id="KW-0812">Transmembrane</keyword>
<protein>
    <submittedName>
        <fullName evidence="3">Uncharacterized protein</fullName>
    </submittedName>
</protein>
<feature type="transmembrane region" description="Helical" evidence="2">
    <location>
        <begin position="170"/>
        <end position="194"/>
    </location>
</feature>
<reference evidence="3" key="1">
    <citation type="submission" date="2023-06" db="EMBL/GenBank/DDBJ databases">
        <authorList>
            <consortium name="Lawrence Berkeley National Laboratory"/>
            <person name="Ahrendt S."/>
            <person name="Sahu N."/>
            <person name="Indic B."/>
            <person name="Wong-Bajracharya J."/>
            <person name="Merenyi Z."/>
            <person name="Ke H.-M."/>
            <person name="Monk M."/>
            <person name="Kocsube S."/>
            <person name="Drula E."/>
            <person name="Lipzen A."/>
            <person name="Balint B."/>
            <person name="Henrissat B."/>
            <person name="Andreopoulos B."/>
            <person name="Martin F.M."/>
            <person name="Harder C.B."/>
            <person name="Rigling D."/>
            <person name="Ford K.L."/>
            <person name="Foster G.D."/>
            <person name="Pangilinan J."/>
            <person name="Papanicolaou A."/>
            <person name="Barry K."/>
            <person name="LaButti K."/>
            <person name="Viragh M."/>
            <person name="Koriabine M."/>
            <person name="Yan M."/>
            <person name="Riley R."/>
            <person name="Champramary S."/>
            <person name="Plett K.L."/>
            <person name="Tsai I.J."/>
            <person name="Slot J."/>
            <person name="Sipos G."/>
            <person name="Plett J."/>
            <person name="Nagy L.G."/>
            <person name="Grigoriev I.V."/>
        </authorList>
    </citation>
    <scope>NUCLEOTIDE SEQUENCE</scope>
    <source>
        <strain evidence="3">FPL87.14</strain>
    </source>
</reference>
<sequence>MRLEGETDLTTEFPDVENGGGEIIGMGGWDRRMARGTPMLVFGGVGSGGRATSRTAMILGSSVAHSTPLSMPQIAWPSLSLSAVGVRIFIPPSSSTSPTLQRAPSTRSFPNIPPPDLPRAAHQSMAAPAPVVVVIAAAVLVVVLMVGFGFRSLSRRQMASDSGSPDVFDIVHPLGAWAGVVIAVYGGGVIGVVGGGRTSCSLIRGLTQAVGAGYMQSGALGAAGCAEKT</sequence>
<evidence type="ECO:0000256" key="2">
    <source>
        <dbReference type="SAM" id="Phobius"/>
    </source>
</evidence>
<keyword evidence="2" id="KW-0472">Membrane</keyword>
<feature type="transmembrane region" description="Helical" evidence="2">
    <location>
        <begin position="129"/>
        <end position="150"/>
    </location>
</feature>
<evidence type="ECO:0000313" key="3">
    <source>
        <dbReference type="EMBL" id="KAK0429524.1"/>
    </source>
</evidence>
<feature type="region of interest" description="Disordered" evidence="1">
    <location>
        <begin position="1"/>
        <end position="22"/>
    </location>
</feature>
<gene>
    <name evidence="3" type="ORF">EV421DRAFT_1745534</name>
</gene>
<dbReference type="EMBL" id="JAUEPT010000247">
    <property type="protein sequence ID" value="KAK0429524.1"/>
    <property type="molecule type" value="Genomic_DNA"/>
</dbReference>
<keyword evidence="2" id="KW-1133">Transmembrane helix</keyword>